<evidence type="ECO:0000256" key="1">
    <source>
        <dbReference type="ARBA" id="ARBA00004651"/>
    </source>
</evidence>
<evidence type="ECO:0000313" key="10">
    <source>
        <dbReference type="Proteomes" id="UP000182584"/>
    </source>
</evidence>
<feature type="transmembrane region" description="Helical" evidence="6">
    <location>
        <begin position="6"/>
        <end position="25"/>
    </location>
</feature>
<dbReference type="GO" id="GO:0005886">
    <property type="term" value="C:plasma membrane"/>
    <property type="evidence" value="ECO:0007669"/>
    <property type="project" value="UniProtKB-SubCell"/>
</dbReference>
<dbReference type="AlphaFoldDB" id="A0A1H9WKU7"/>
<evidence type="ECO:0000313" key="8">
    <source>
        <dbReference type="EMBL" id="PWT26699.1"/>
    </source>
</evidence>
<keyword evidence="5 6" id="KW-0472">Membrane</keyword>
<dbReference type="eggNOG" id="COG4965">
    <property type="taxonomic scope" value="Bacteria"/>
</dbReference>
<evidence type="ECO:0000313" key="9">
    <source>
        <dbReference type="EMBL" id="SES34317.1"/>
    </source>
</evidence>
<keyword evidence="2" id="KW-1003">Cell membrane</keyword>
<keyword evidence="11" id="KW-1185">Reference proteome</keyword>
<reference evidence="8 11" key="2">
    <citation type="submission" date="2017-09" db="EMBL/GenBank/DDBJ databases">
        <title>High-quality draft genome sequence of Butyrivibrio fibrisolvens INBov1, isolated from cow rumen.</title>
        <authorList>
            <person name="Rodriguez Hernaez J."/>
            <person name="Rivarola M."/>
            <person name="Paniego N."/>
            <person name="Cravero S."/>
            <person name="Ceron Cucchi M."/>
            <person name="Martinez M.C."/>
        </authorList>
    </citation>
    <scope>NUCLEOTIDE SEQUENCE [LARGE SCALE GENOMIC DNA]</scope>
    <source>
        <strain evidence="8 11">INBov1</strain>
    </source>
</reference>
<dbReference type="Proteomes" id="UP000245488">
    <property type="component" value="Chromosome"/>
</dbReference>
<name>A0A1H9WKU7_BUTFI</name>
<dbReference type="EMBL" id="FOGJ01000031">
    <property type="protein sequence ID" value="SES34317.1"/>
    <property type="molecule type" value="Genomic_DNA"/>
</dbReference>
<evidence type="ECO:0000313" key="11">
    <source>
        <dbReference type="Proteomes" id="UP000245488"/>
    </source>
</evidence>
<keyword evidence="3 6" id="KW-0812">Transmembrane</keyword>
<evidence type="ECO:0000256" key="2">
    <source>
        <dbReference type="ARBA" id="ARBA00022475"/>
    </source>
</evidence>
<evidence type="ECO:0000256" key="6">
    <source>
        <dbReference type="SAM" id="Phobius"/>
    </source>
</evidence>
<dbReference type="InterPro" id="IPR018076">
    <property type="entry name" value="T2SS_GspF_dom"/>
</dbReference>
<evidence type="ECO:0000259" key="7">
    <source>
        <dbReference type="Pfam" id="PF00482"/>
    </source>
</evidence>
<protein>
    <submittedName>
        <fullName evidence="9">Tight adherence protein B</fullName>
    </submittedName>
</protein>
<dbReference type="Proteomes" id="UP000182584">
    <property type="component" value="Unassembled WGS sequence"/>
</dbReference>
<gene>
    <name evidence="8" type="ORF">CPT75_05955</name>
    <name evidence="9" type="ORF">SAMN04487884_13114</name>
</gene>
<organism evidence="9 10">
    <name type="scientific">Butyrivibrio fibrisolvens</name>
    <dbReference type="NCBI Taxonomy" id="831"/>
    <lineage>
        <taxon>Bacteria</taxon>
        <taxon>Bacillati</taxon>
        <taxon>Bacillota</taxon>
        <taxon>Clostridia</taxon>
        <taxon>Lachnospirales</taxon>
        <taxon>Lachnospiraceae</taxon>
        <taxon>Butyrivibrio</taxon>
    </lineage>
</organism>
<evidence type="ECO:0000256" key="5">
    <source>
        <dbReference type="ARBA" id="ARBA00023136"/>
    </source>
</evidence>
<evidence type="ECO:0000256" key="3">
    <source>
        <dbReference type="ARBA" id="ARBA00022692"/>
    </source>
</evidence>
<evidence type="ECO:0000256" key="4">
    <source>
        <dbReference type="ARBA" id="ARBA00022989"/>
    </source>
</evidence>
<dbReference type="PANTHER" id="PTHR35007">
    <property type="entry name" value="INTEGRAL MEMBRANE PROTEIN-RELATED"/>
    <property type="match status" value="1"/>
</dbReference>
<feature type="transmembrane region" description="Helical" evidence="6">
    <location>
        <begin position="192"/>
        <end position="213"/>
    </location>
</feature>
<feature type="domain" description="Type II secretion system protein GspF" evidence="7">
    <location>
        <begin position="50"/>
        <end position="178"/>
    </location>
</feature>
<feature type="transmembrane region" description="Helical" evidence="6">
    <location>
        <begin position="166"/>
        <end position="186"/>
    </location>
</feature>
<dbReference type="EMBL" id="NXNG01000001">
    <property type="protein sequence ID" value="PWT26699.1"/>
    <property type="molecule type" value="Genomic_DNA"/>
</dbReference>
<keyword evidence="4 6" id="KW-1133">Transmembrane helix</keyword>
<accession>A0A1H9WKU7</accession>
<dbReference type="PANTHER" id="PTHR35007:SF1">
    <property type="entry name" value="PILUS ASSEMBLY PROTEIN"/>
    <property type="match status" value="1"/>
</dbReference>
<comment type="subcellular location">
    <subcellularLocation>
        <location evidence="1">Cell membrane</location>
        <topology evidence="1">Multi-pass membrane protein</topology>
    </subcellularLocation>
</comment>
<proteinExistence type="predicted"/>
<reference evidence="9 10" key="1">
    <citation type="submission" date="2016-10" db="EMBL/GenBank/DDBJ databases">
        <authorList>
            <person name="de Groot N.N."/>
        </authorList>
    </citation>
    <scope>NUCLEOTIDE SEQUENCE [LARGE SCALE GENOMIC DNA]</scope>
    <source>
        <strain evidence="9 10">AR40</strain>
    </source>
</reference>
<dbReference type="Pfam" id="PF00482">
    <property type="entry name" value="T2SSF"/>
    <property type="match status" value="1"/>
</dbReference>
<sequence length="221" mass="24982">MTISYLFYHSILVTVFLAPLLVPFVEKMRKERITRQNHEIGQQFKDVLISVATSQKAGYALENAFAVSYKDMKKLYGEQSPICKELRRVCKGLRNNIVLEDLLFEMGERTQNSYIREFANVFAVAKRSGGNITQMLEETVSQISTQTDVEKEIDVMISAGKMEARIMEIVPFAIMAYVGIMNPGFFDSLYGNFAGIAIMTVCLAVYLAAYTVIEKIIDIKV</sequence>